<dbReference type="GeneID" id="113210331"/>
<feature type="domain" description="TRAF-type" evidence="6">
    <location>
        <begin position="57"/>
        <end position="98"/>
    </location>
</feature>
<dbReference type="InterPro" id="IPR013083">
    <property type="entry name" value="Znf_RING/FYVE/PHD"/>
</dbReference>
<feature type="compositionally biased region" description="Polar residues" evidence="5">
    <location>
        <begin position="153"/>
        <end position="169"/>
    </location>
</feature>
<feature type="compositionally biased region" description="Basic and acidic residues" evidence="5">
    <location>
        <begin position="408"/>
        <end position="421"/>
    </location>
</feature>
<proteinExistence type="predicted"/>
<dbReference type="OrthoDB" id="193703at2759"/>
<dbReference type="AlphaFoldDB" id="A0A6J1ST94"/>
<dbReference type="Gene3D" id="3.30.40.10">
    <property type="entry name" value="Zinc/RING finger domain, C3HC4 (zinc finger)"/>
    <property type="match status" value="2"/>
</dbReference>
<evidence type="ECO:0000256" key="4">
    <source>
        <dbReference type="PROSITE-ProRule" id="PRU00207"/>
    </source>
</evidence>
<feature type="region of interest" description="Disordered" evidence="5">
    <location>
        <begin position="502"/>
        <end position="557"/>
    </location>
</feature>
<evidence type="ECO:0000256" key="3">
    <source>
        <dbReference type="ARBA" id="ARBA00022833"/>
    </source>
</evidence>
<dbReference type="Pfam" id="PF21366">
    <property type="entry name" value="TRAFD1-XIAF1_ZnF"/>
    <property type="match status" value="1"/>
</dbReference>
<feature type="region of interest" description="Disordered" evidence="5">
    <location>
        <begin position="268"/>
        <end position="306"/>
    </location>
</feature>
<dbReference type="PANTHER" id="PTHR16295:SF10">
    <property type="entry name" value="EXPRESSED PROTEIN"/>
    <property type="match status" value="1"/>
</dbReference>
<name>A0A6J1ST94_FRAOC</name>
<protein>
    <submittedName>
        <fullName evidence="8">TRAF-type zinc finger domain-containing protein 1 isoform X1</fullName>
    </submittedName>
</protein>
<dbReference type="GO" id="GO:0005739">
    <property type="term" value="C:mitochondrion"/>
    <property type="evidence" value="ECO:0007669"/>
    <property type="project" value="TreeGrafter"/>
</dbReference>
<keyword evidence="2 4" id="KW-0863">Zinc-finger</keyword>
<reference evidence="8" key="1">
    <citation type="submission" date="2025-08" db="UniProtKB">
        <authorList>
            <consortium name="RefSeq"/>
        </authorList>
    </citation>
    <scope>IDENTIFICATION</scope>
    <source>
        <tissue evidence="8">Whole organism</tissue>
    </source>
</reference>
<evidence type="ECO:0000313" key="7">
    <source>
        <dbReference type="Proteomes" id="UP000504606"/>
    </source>
</evidence>
<feature type="zinc finger region" description="TRAF-type" evidence="4">
    <location>
        <begin position="57"/>
        <end position="98"/>
    </location>
</feature>
<feature type="region of interest" description="Disordered" evidence="5">
    <location>
        <begin position="331"/>
        <end position="354"/>
    </location>
</feature>
<accession>A0A6J1ST94</accession>
<feature type="region of interest" description="Disordered" evidence="5">
    <location>
        <begin position="467"/>
        <end position="490"/>
    </location>
</feature>
<feature type="compositionally biased region" description="Basic and acidic residues" evidence="5">
    <location>
        <begin position="331"/>
        <end position="349"/>
    </location>
</feature>
<feature type="region of interest" description="Disordered" evidence="5">
    <location>
        <begin position="148"/>
        <end position="173"/>
    </location>
</feature>
<dbReference type="InterPro" id="IPR001293">
    <property type="entry name" value="Znf_TRAF"/>
</dbReference>
<dbReference type="KEGG" id="foc:113210331"/>
<feature type="compositionally biased region" description="Polar residues" evidence="5">
    <location>
        <begin position="534"/>
        <end position="543"/>
    </location>
</feature>
<evidence type="ECO:0000256" key="2">
    <source>
        <dbReference type="ARBA" id="ARBA00022771"/>
    </source>
</evidence>
<dbReference type="PROSITE" id="PS50145">
    <property type="entry name" value="ZF_TRAF"/>
    <property type="match status" value="1"/>
</dbReference>
<dbReference type="InterPro" id="IPR049439">
    <property type="entry name" value="TRAFD1-XIAF1_Znf"/>
</dbReference>
<dbReference type="GO" id="GO:0008270">
    <property type="term" value="F:zinc ion binding"/>
    <property type="evidence" value="ECO:0007669"/>
    <property type="project" value="UniProtKB-KW"/>
</dbReference>
<evidence type="ECO:0000256" key="1">
    <source>
        <dbReference type="ARBA" id="ARBA00022723"/>
    </source>
</evidence>
<keyword evidence="1 4" id="KW-0479">Metal-binding</keyword>
<organism evidence="7 8">
    <name type="scientific">Frankliniella occidentalis</name>
    <name type="common">Western flower thrips</name>
    <name type="synonym">Euthrips occidentalis</name>
    <dbReference type="NCBI Taxonomy" id="133901"/>
    <lineage>
        <taxon>Eukaryota</taxon>
        <taxon>Metazoa</taxon>
        <taxon>Ecdysozoa</taxon>
        <taxon>Arthropoda</taxon>
        <taxon>Hexapoda</taxon>
        <taxon>Insecta</taxon>
        <taxon>Pterygota</taxon>
        <taxon>Neoptera</taxon>
        <taxon>Paraneoptera</taxon>
        <taxon>Thysanoptera</taxon>
        <taxon>Terebrantia</taxon>
        <taxon>Thripoidea</taxon>
        <taxon>Thripidae</taxon>
        <taxon>Frankliniella</taxon>
    </lineage>
</organism>
<evidence type="ECO:0000256" key="5">
    <source>
        <dbReference type="SAM" id="MobiDB-lite"/>
    </source>
</evidence>
<keyword evidence="3 4" id="KW-0862">Zinc</keyword>
<keyword evidence="7" id="KW-1185">Reference proteome</keyword>
<dbReference type="RefSeq" id="XP_026284068.1">
    <property type="nucleotide sequence ID" value="XM_026428283.2"/>
</dbReference>
<gene>
    <name evidence="8" type="primary">LOC113210331</name>
</gene>
<feature type="compositionally biased region" description="Acidic residues" evidence="5">
    <location>
        <begin position="546"/>
        <end position="557"/>
    </location>
</feature>
<dbReference type="Proteomes" id="UP000504606">
    <property type="component" value="Unplaced"/>
</dbReference>
<feature type="region of interest" description="Disordered" evidence="5">
    <location>
        <begin position="408"/>
        <end position="428"/>
    </location>
</feature>
<evidence type="ECO:0000313" key="8">
    <source>
        <dbReference type="RefSeq" id="XP_026284068.1"/>
    </source>
</evidence>
<sequence length="557" mass="62630">MEESTSLCSNCQRPIAASNFVIHSLHCQRNLTKCEKCGEAVPRSAMDEHESEFHAKVNCPDCHMAVERPQLEAHKKTACISRQQHCPFCELELPASEMYDHENYCGSRTKKCEDCGEYVMLKYEQLHIDSNHGFLKLDDEPGPIATWIKNDLESGSSRPAKSNNNQKPQLYTGKFDIGDEDEVDDMHSLFANLMKKKKVIAPAAYPGVAYPISDRPQRTISRSPPPYQEVMEDSTDLVALPCEFCEAMIPVNQLILHQTACRMDLTSFGRGKKSHNESSKKHYSGLVTNDSDNEGDEGDLNLGSQVPDEIPKQRVRQIGAFTDTRRNAIDEGNTDRRRNHSVADRKTGVDEGSEAALREDLEEEGIYLLPCEFCGDGYPPSLLLEHQDVCEYHPKSFREVQEVWPENKDGVSVKKPQESQMHHRSRKFDESDYNTFVDAEQQSNGARGKSNISNSYNDLRGNFTVASEWSDDSDSRPTSATGAIPKQKAGKLNIARKVNQEVQSARPSNAVMGNHSRLLADKGNVNSHGDRNQRYQIRNNLKDQNGGDDDDDDDDDE</sequence>
<evidence type="ECO:0000259" key="6">
    <source>
        <dbReference type="PROSITE" id="PS50145"/>
    </source>
</evidence>
<dbReference type="InterPro" id="IPR051986">
    <property type="entry name" value="Innate_Immune_Apopt_Reg"/>
</dbReference>
<dbReference type="PANTHER" id="PTHR16295">
    <property type="entry name" value="TRAF-TYPE ZINC FINGER PROTEIN-RELATED"/>
    <property type="match status" value="1"/>
</dbReference>